<dbReference type="KEGG" id="cok:COCCU_04460"/>
<feature type="domain" description="Rieske" evidence="7">
    <location>
        <begin position="19"/>
        <end position="107"/>
    </location>
</feature>
<dbReference type="PROSITE" id="PS51296">
    <property type="entry name" value="RIESKE"/>
    <property type="match status" value="1"/>
</dbReference>
<dbReference type="CDD" id="cd03528">
    <property type="entry name" value="Rieske_RO_ferredoxin"/>
    <property type="match status" value="1"/>
</dbReference>
<keyword evidence="9" id="KW-1185">Reference proteome</keyword>
<evidence type="ECO:0000313" key="9">
    <source>
        <dbReference type="Proteomes" id="UP000424462"/>
    </source>
</evidence>
<proteinExistence type="inferred from homology"/>
<dbReference type="GO" id="GO:0051537">
    <property type="term" value="F:2 iron, 2 sulfur cluster binding"/>
    <property type="evidence" value="ECO:0007669"/>
    <property type="project" value="UniProtKB-KW"/>
</dbReference>
<evidence type="ECO:0000256" key="5">
    <source>
        <dbReference type="ARBA" id="ARBA00034078"/>
    </source>
</evidence>
<protein>
    <submittedName>
        <fullName evidence="8">3-phenylpropionate/cinnamic acid dioxygenase ferredoxin subunit</fullName>
    </submittedName>
</protein>
<evidence type="ECO:0000256" key="3">
    <source>
        <dbReference type="ARBA" id="ARBA00023004"/>
    </source>
</evidence>
<reference evidence="8 9" key="1">
    <citation type="submission" date="2019-11" db="EMBL/GenBank/DDBJ databases">
        <title>Complete genome sequence of Corynebacterium kalinowskii 1959, a novel Corynebacterium species isolated from soil of a small paddock in Vilsendorf, Germany.</title>
        <authorList>
            <person name="Schaffert L."/>
            <person name="Ruwe M."/>
            <person name="Milse J."/>
            <person name="Hanuschka K."/>
            <person name="Ortseifen V."/>
            <person name="Droste J."/>
            <person name="Brandt D."/>
            <person name="Schlueter L."/>
            <person name="Kutter Y."/>
            <person name="Vinke S."/>
            <person name="Viehoefer P."/>
            <person name="Jacob L."/>
            <person name="Luebke N.-C."/>
            <person name="Schulte-Berndt E."/>
            <person name="Hain C."/>
            <person name="Linder M."/>
            <person name="Schmidt P."/>
            <person name="Wollenschlaeger L."/>
            <person name="Luttermann T."/>
            <person name="Thieme E."/>
            <person name="Hassa J."/>
            <person name="Haak M."/>
            <person name="Wittchen M."/>
            <person name="Mentz A."/>
            <person name="Persicke M."/>
            <person name="Busche T."/>
            <person name="Ruckert C."/>
        </authorList>
    </citation>
    <scope>NUCLEOTIDE SEQUENCE [LARGE SCALE GENOMIC DNA]</scope>
    <source>
        <strain evidence="8 9">2039</strain>
    </source>
</reference>
<evidence type="ECO:0000256" key="2">
    <source>
        <dbReference type="ARBA" id="ARBA00022723"/>
    </source>
</evidence>
<dbReference type="InterPro" id="IPR036922">
    <property type="entry name" value="Rieske_2Fe-2S_sf"/>
</dbReference>
<dbReference type="Pfam" id="PF00355">
    <property type="entry name" value="Rieske"/>
    <property type="match status" value="1"/>
</dbReference>
<comment type="similarity">
    <text evidence="6">Belongs to the bacterial ring-hydroxylating dioxygenase ferredoxin component family.</text>
</comment>
<dbReference type="PANTHER" id="PTHR21496:SF0">
    <property type="entry name" value="RIESKE DOMAIN-CONTAINING PROTEIN"/>
    <property type="match status" value="1"/>
</dbReference>
<dbReference type="EMBL" id="CP046455">
    <property type="protein sequence ID" value="QGU06840.1"/>
    <property type="molecule type" value="Genomic_DNA"/>
</dbReference>
<evidence type="ECO:0000256" key="1">
    <source>
        <dbReference type="ARBA" id="ARBA00022714"/>
    </source>
</evidence>
<dbReference type="AlphaFoldDB" id="A0A6B8WA18"/>
<dbReference type="SUPFAM" id="SSF50022">
    <property type="entry name" value="ISP domain"/>
    <property type="match status" value="1"/>
</dbReference>
<dbReference type="GO" id="GO:0016705">
    <property type="term" value="F:oxidoreductase activity, acting on paired donors, with incorporation or reduction of molecular oxygen"/>
    <property type="evidence" value="ECO:0007669"/>
    <property type="project" value="UniProtKB-ARBA"/>
</dbReference>
<keyword evidence="2" id="KW-0479">Metal-binding</keyword>
<dbReference type="Proteomes" id="UP000424462">
    <property type="component" value="Chromosome"/>
</dbReference>
<dbReference type="InterPro" id="IPR017941">
    <property type="entry name" value="Rieske_2Fe-2S"/>
</dbReference>
<dbReference type="PANTHER" id="PTHR21496">
    <property type="entry name" value="FERREDOXIN-RELATED"/>
    <property type="match status" value="1"/>
</dbReference>
<evidence type="ECO:0000256" key="6">
    <source>
        <dbReference type="ARBA" id="ARBA00038001"/>
    </source>
</evidence>
<sequence>MSEATAVKVADLDDIEQEEAIVIESDVSGFAEPIALFRTEDDEVYALNDTCTHETASLADGWIEGTEVECPIHSAKFCLKTGSVLCMPATVDAPTHKVELRGEEIWLYPGTPAQEADA</sequence>
<evidence type="ECO:0000313" key="8">
    <source>
        <dbReference type="EMBL" id="QGU06840.1"/>
    </source>
</evidence>
<organism evidence="8 9">
    <name type="scientific">Corynebacterium occultum</name>
    <dbReference type="NCBI Taxonomy" id="2675219"/>
    <lineage>
        <taxon>Bacteria</taxon>
        <taxon>Bacillati</taxon>
        <taxon>Actinomycetota</taxon>
        <taxon>Actinomycetes</taxon>
        <taxon>Mycobacteriales</taxon>
        <taxon>Corynebacteriaceae</taxon>
        <taxon>Corynebacterium</taxon>
    </lineage>
</organism>
<keyword evidence="8" id="KW-0560">Oxidoreductase</keyword>
<keyword evidence="3" id="KW-0408">Iron</keyword>
<name>A0A6B8WA18_9CORY</name>
<evidence type="ECO:0000259" key="7">
    <source>
        <dbReference type="PROSITE" id="PS51296"/>
    </source>
</evidence>
<keyword evidence="4" id="KW-0411">Iron-sulfur</keyword>
<accession>A0A6B8WA18</accession>
<evidence type="ECO:0000256" key="4">
    <source>
        <dbReference type="ARBA" id="ARBA00023014"/>
    </source>
</evidence>
<dbReference type="Gene3D" id="2.102.10.10">
    <property type="entry name" value="Rieske [2Fe-2S] iron-sulphur domain"/>
    <property type="match status" value="1"/>
</dbReference>
<keyword evidence="8" id="KW-0223">Dioxygenase</keyword>
<comment type="cofactor">
    <cofactor evidence="5">
        <name>[2Fe-2S] cluster</name>
        <dbReference type="ChEBI" id="CHEBI:190135"/>
    </cofactor>
</comment>
<dbReference type="GO" id="GO:0051213">
    <property type="term" value="F:dioxygenase activity"/>
    <property type="evidence" value="ECO:0007669"/>
    <property type="project" value="UniProtKB-KW"/>
</dbReference>
<gene>
    <name evidence="8" type="primary">hcaC</name>
    <name evidence="8" type="ORF">COCCU_04460</name>
</gene>
<dbReference type="RefSeq" id="WP_156230412.1">
    <property type="nucleotide sequence ID" value="NZ_CP046455.1"/>
</dbReference>
<dbReference type="GO" id="GO:0046872">
    <property type="term" value="F:metal ion binding"/>
    <property type="evidence" value="ECO:0007669"/>
    <property type="project" value="UniProtKB-KW"/>
</dbReference>
<dbReference type="GO" id="GO:0004497">
    <property type="term" value="F:monooxygenase activity"/>
    <property type="evidence" value="ECO:0007669"/>
    <property type="project" value="UniProtKB-ARBA"/>
</dbReference>
<keyword evidence="1" id="KW-0001">2Fe-2S</keyword>